<reference evidence="1" key="1">
    <citation type="submission" date="2022-08" db="EMBL/GenBank/DDBJ databases">
        <title>Molecular epidemiological analysis of five strains of VanD-type vancomycin-resistant Enterococcus faecalis.</title>
        <authorList>
            <person name="Mimura K."/>
            <person name="Hashimoto Y."/>
            <person name="Tomita H."/>
        </authorList>
    </citation>
    <scope>NUCLEOTIDE SEQUENCE</scope>
    <source>
        <strain evidence="1">SVR2332</strain>
    </source>
</reference>
<dbReference type="EMBL" id="AP026729">
    <property type="protein sequence ID" value="BDQ60743.1"/>
    <property type="molecule type" value="Genomic_DNA"/>
</dbReference>
<proteinExistence type="predicted"/>
<evidence type="ECO:0000313" key="2">
    <source>
        <dbReference type="Proteomes" id="UP001317613"/>
    </source>
</evidence>
<name>A0AC59HM73_ENTFL</name>
<protein>
    <submittedName>
        <fullName evidence="1">AraC family transcriptional regulator</fullName>
    </submittedName>
</protein>
<accession>A0AC59HM73</accession>
<evidence type="ECO:0000313" key="1">
    <source>
        <dbReference type="EMBL" id="BDQ60743.1"/>
    </source>
</evidence>
<sequence>MLKSVKEIRKSQVNSMISDQYEIFHVKDMVSPEKTIYHYHDFYEVHCTLKGVATFFLDGHQFDVEAGTVLLIHYHDLHRIIKQSTDNFERMYIFLTPDFLQQRSSKRTNLSACFQHFGQRRSKVIKVDVAKLANYLTPLDHSPLPEEYGADVRYEQQLLDFLIYLNQLVLKEENESQPKQMIENERIEAMITYISQNLDQPLTLEQMEKNFFVTKYYVTREFKKHTGFTFHQFVLKKKLLYAKQLLKEYRSASDVYLKCGFKSYPHFLKSFKKEFNMTPKEFLVKHKNNQIIHFDHYEESIKKVRLE</sequence>
<gene>
    <name evidence="1" type="ORF">EfsSVR2332_08210</name>
</gene>
<organism evidence="1 2">
    <name type="scientific">Enterococcus faecalis</name>
    <name type="common">Streptococcus faecalis</name>
    <dbReference type="NCBI Taxonomy" id="1351"/>
    <lineage>
        <taxon>Bacteria</taxon>
        <taxon>Bacillati</taxon>
        <taxon>Bacillota</taxon>
        <taxon>Bacilli</taxon>
        <taxon>Lactobacillales</taxon>
        <taxon>Enterococcaceae</taxon>
        <taxon>Enterococcus</taxon>
    </lineage>
</organism>
<dbReference type="Proteomes" id="UP001317613">
    <property type="component" value="Chromosome"/>
</dbReference>